<dbReference type="EMBL" id="CP012159">
    <property type="protein sequence ID" value="AKT42044.1"/>
    <property type="molecule type" value="Genomic_DNA"/>
</dbReference>
<keyword evidence="2" id="KW-1185">Reference proteome</keyword>
<accession>A0A0K1EME7</accession>
<evidence type="ECO:0000313" key="1">
    <source>
        <dbReference type="EMBL" id="AKT42044.1"/>
    </source>
</evidence>
<proteinExistence type="predicted"/>
<evidence type="ECO:0000313" key="2">
    <source>
        <dbReference type="Proteomes" id="UP000067626"/>
    </source>
</evidence>
<sequence length="289" mass="30543">MIPPRIIPLTILALSLPHLGCAGGTGEDMVDAFGDLSTEQFQQPMTGGQNGNGGNNGLRTAYFHANKSSLLSATGSRLPGPNHAPSVGVQALVSTEGGDKTLQYAVRCSVLDGQVVSYVDGVYGPKAYEGEGLLAGTSQWTTQGLSASQQEALFACMLAHLNPAGMVVPIALTGEMVAPAEDEEFDLSDYSFHEALWTATVSTAGGLIFKVWPIGDLRSSCSQVYLEGTLKNRTCGAVSQHASCGLEVRLDVEDDCTVSDGEYTCLGKPALVTRLIPEYFEQLHPLCIQ</sequence>
<dbReference type="RefSeq" id="WP_050433728.1">
    <property type="nucleotide sequence ID" value="NZ_CP012159.1"/>
</dbReference>
<dbReference type="Proteomes" id="UP000067626">
    <property type="component" value="Chromosome"/>
</dbReference>
<dbReference type="OrthoDB" id="5508327at2"/>
<organism evidence="1 2">
    <name type="scientific">Chondromyces crocatus</name>
    <dbReference type="NCBI Taxonomy" id="52"/>
    <lineage>
        <taxon>Bacteria</taxon>
        <taxon>Pseudomonadati</taxon>
        <taxon>Myxococcota</taxon>
        <taxon>Polyangia</taxon>
        <taxon>Polyangiales</taxon>
        <taxon>Polyangiaceae</taxon>
        <taxon>Chondromyces</taxon>
    </lineage>
</organism>
<reference evidence="1 2" key="1">
    <citation type="submission" date="2015-07" db="EMBL/GenBank/DDBJ databases">
        <title>Genome analysis of myxobacterium Chondromyces crocatus Cm c5 reveals a high potential for natural compound synthesis and the genetic basis for the loss of fruiting body formation.</title>
        <authorList>
            <person name="Zaburannyi N."/>
            <person name="Bunk B."/>
            <person name="Maier J."/>
            <person name="Overmann J."/>
            <person name="Mueller R."/>
        </authorList>
    </citation>
    <scope>NUCLEOTIDE SEQUENCE [LARGE SCALE GENOMIC DNA]</scope>
    <source>
        <strain evidence="1 2">Cm c5</strain>
    </source>
</reference>
<gene>
    <name evidence="1" type="ORF">CMC5_062670</name>
</gene>
<name>A0A0K1EME7_CHOCO</name>
<dbReference type="KEGG" id="ccro:CMC5_062670"/>
<protein>
    <submittedName>
        <fullName evidence="1">Uncharacterized protein</fullName>
    </submittedName>
</protein>
<dbReference type="AlphaFoldDB" id="A0A0K1EME7"/>